<organism evidence="1 2">
    <name type="scientific">Candidatus Beckwithbacteria bacterium GW2011_GWB1_47_15</name>
    <dbReference type="NCBI Taxonomy" id="1618371"/>
    <lineage>
        <taxon>Bacteria</taxon>
        <taxon>Candidatus Beckwithiibacteriota</taxon>
    </lineage>
</organism>
<reference evidence="1 2" key="1">
    <citation type="journal article" date="2015" name="Nature">
        <title>rRNA introns, odd ribosomes, and small enigmatic genomes across a large radiation of phyla.</title>
        <authorList>
            <person name="Brown C.T."/>
            <person name="Hug L.A."/>
            <person name="Thomas B.C."/>
            <person name="Sharon I."/>
            <person name="Castelle C.J."/>
            <person name="Singh A."/>
            <person name="Wilkins M.J."/>
            <person name="Williams K.H."/>
            <person name="Banfield J.F."/>
        </authorList>
    </citation>
    <scope>NUCLEOTIDE SEQUENCE [LARGE SCALE GENOMIC DNA]</scope>
</reference>
<evidence type="ECO:0000313" key="2">
    <source>
        <dbReference type="Proteomes" id="UP000033860"/>
    </source>
</evidence>
<sequence length="303" mass="33315">MTAVVELKVNHDQQPVTALPRSMETVLGGQFPVTARLFTELAVVDTITAMHSAIAVDARDHLFHQLVALIPGLDAAQRRWLEARHRRAQAGTATHDIGKVGIASTIPEAVAIVNSRSKPGAVLSLNGDHRHADDQARHLAHPPIGMFMLADLAQDEPEIGPPWLAAALYHDTPFTAVFPKRRDWPAFEVLLTQLADTVAASMPRPHNPVGFSIEKTKTHLYQDMVGLEPAQTALMVDLSLHTMNYLTANYSHEKCLNPGVLTLSGRPLNYNQTQTPLLESLVAKTWQKHGAAIMRQIEAFSPW</sequence>
<gene>
    <name evidence="1" type="ORF">UX85_C0003G0013</name>
</gene>
<proteinExistence type="predicted"/>
<comment type="caution">
    <text evidence="1">The sequence shown here is derived from an EMBL/GenBank/DDBJ whole genome shotgun (WGS) entry which is preliminary data.</text>
</comment>
<dbReference type="Proteomes" id="UP000033860">
    <property type="component" value="Unassembled WGS sequence"/>
</dbReference>
<evidence type="ECO:0000313" key="1">
    <source>
        <dbReference type="EMBL" id="KKU61354.1"/>
    </source>
</evidence>
<evidence type="ECO:0008006" key="3">
    <source>
        <dbReference type="Google" id="ProtNLM"/>
    </source>
</evidence>
<dbReference type="AlphaFoldDB" id="A0A0G1RVK3"/>
<dbReference type="EMBL" id="LCNT01000003">
    <property type="protein sequence ID" value="KKU61354.1"/>
    <property type="molecule type" value="Genomic_DNA"/>
</dbReference>
<accession>A0A0G1RVK3</accession>
<name>A0A0G1RVK3_9BACT</name>
<protein>
    <recommendedName>
        <fullName evidence="3">HD domain-containing protein</fullName>
    </recommendedName>
</protein>